<dbReference type="RefSeq" id="WP_129229950.1">
    <property type="nucleotide sequence ID" value="NZ_QYBB01000084.1"/>
</dbReference>
<dbReference type="Pfam" id="PF01339">
    <property type="entry name" value="CheB_methylest"/>
    <property type="match status" value="1"/>
</dbReference>
<accession>A0A4Q2U2R2</accession>
<dbReference type="SUPFAM" id="SSF52738">
    <property type="entry name" value="Methylesterase CheB, C-terminal domain"/>
    <property type="match status" value="1"/>
</dbReference>
<dbReference type="InterPro" id="IPR035909">
    <property type="entry name" value="CheB_C"/>
</dbReference>
<evidence type="ECO:0000256" key="2">
    <source>
        <dbReference type="ARBA" id="ARBA00039140"/>
    </source>
</evidence>
<protein>
    <recommendedName>
        <fullName evidence="2">protein-glutamate methylesterase</fullName>
        <ecNumber evidence="2">3.1.1.61</ecNumber>
    </recommendedName>
</protein>
<dbReference type="CDD" id="cd16433">
    <property type="entry name" value="CheB"/>
    <property type="match status" value="1"/>
</dbReference>
<dbReference type="InterPro" id="IPR000673">
    <property type="entry name" value="Sig_transdc_resp-reg_Me-estase"/>
</dbReference>
<dbReference type="GO" id="GO:0005737">
    <property type="term" value="C:cytoplasm"/>
    <property type="evidence" value="ECO:0007669"/>
    <property type="project" value="InterPro"/>
</dbReference>
<dbReference type="Gene3D" id="3.40.50.180">
    <property type="entry name" value="Methylesterase CheB, C-terminal domain"/>
    <property type="match status" value="1"/>
</dbReference>
<reference evidence="6 7" key="1">
    <citation type="submission" date="2018-12" db="EMBL/GenBank/DDBJ databases">
        <authorList>
            <person name="Grouzdev D.S."/>
            <person name="Krutkina M.S."/>
        </authorList>
    </citation>
    <scope>NUCLEOTIDE SEQUENCE [LARGE SCALE GENOMIC DNA]</scope>
    <source>
        <strain evidence="6 7">RmlP026</strain>
    </source>
</reference>
<organism evidence="6 7">
    <name type="scientific">Lichenibacterium minor</name>
    <dbReference type="NCBI Taxonomy" id="2316528"/>
    <lineage>
        <taxon>Bacteria</taxon>
        <taxon>Pseudomonadati</taxon>
        <taxon>Pseudomonadota</taxon>
        <taxon>Alphaproteobacteria</taxon>
        <taxon>Hyphomicrobiales</taxon>
        <taxon>Lichenihabitantaceae</taxon>
        <taxon>Lichenibacterium</taxon>
    </lineage>
</organism>
<feature type="active site" evidence="4">
    <location>
        <position position="43"/>
    </location>
</feature>
<evidence type="ECO:0000313" key="6">
    <source>
        <dbReference type="EMBL" id="RYC28966.1"/>
    </source>
</evidence>
<feature type="active site" evidence="4">
    <location>
        <position position="136"/>
    </location>
</feature>
<evidence type="ECO:0000259" key="5">
    <source>
        <dbReference type="PROSITE" id="PS50122"/>
    </source>
</evidence>
<feature type="domain" description="CheB-type methylesterase" evidence="5">
    <location>
        <begin position="3"/>
        <end position="195"/>
    </location>
</feature>
<keyword evidence="1 4" id="KW-0378">Hydrolase</keyword>
<dbReference type="GO" id="GO:0006935">
    <property type="term" value="P:chemotaxis"/>
    <property type="evidence" value="ECO:0007669"/>
    <property type="project" value="UniProtKB-UniRule"/>
</dbReference>
<evidence type="ECO:0000256" key="3">
    <source>
        <dbReference type="ARBA" id="ARBA00048267"/>
    </source>
</evidence>
<dbReference type="PANTHER" id="PTHR42872">
    <property type="entry name" value="PROTEIN-GLUTAMATE METHYLESTERASE/PROTEIN-GLUTAMINE GLUTAMINASE"/>
    <property type="match status" value="1"/>
</dbReference>
<dbReference type="GO" id="GO:0000156">
    <property type="term" value="F:phosphorelay response regulator activity"/>
    <property type="evidence" value="ECO:0007669"/>
    <property type="project" value="InterPro"/>
</dbReference>
<dbReference type="Proteomes" id="UP000290759">
    <property type="component" value="Unassembled WGS sequence"/>
</dbReference>
<keyword evidence="4" id="KW-0145">Chemotaxis</keyword>
<dbReference type="AlphaFoldDB" id="A0A4Q2U2R2"/>
<name>A0A4Q2U2R2_9HYPH</name>
<keyword evidence="7" id="KW-1185">Reference proteome</keyword>
<evidence type="ECO:0000256" key="1">
    <source>
        <dbReference type="ARBA" id="ARBA00022801"/>
    </source>
</evidence>
<sequence length="195" mass="20817">MSAATTSWFVAIGASGPLGLSDIGALLRELPASLNAVVMVVLHRPWDRVSHLREVLSRSSQMPVLVAIQDEHFEAGRAYIGEPAEHLTLASKNFGLLVEDPDRRYRNRTVDLRLMSLAEHAGARSIGVILPGFLDDGSRGLAAIHHAGGLTMVIQPSGSPTLGMPENAISYDGPIDVIGSPEEIARAITAKIPRS</sequence>
<dbReference type="EC" id="3.1.1.61" evidence="2"/>
<reference evidence="6 7" key="2">
    <citation type="submission" date="2019-02" db="EMBL/GenBank/DDBJ databases">
        <title>'Lichenibacterium ramalinii' gen. nov. sp. nov., 'Lichenibacterium minor' gen. nov. sp. nov.</title>
        <authorList>
            <person name="Pankratov T."/>
        </authorList>
    </citation>
    <scope>NUCLEOTIDE SEQUENCE [LARGE SCALE GENOMIC DNA]</scope>
    <source>
        <strain evidence="6 7">RmlP026</strain>
    </source>
</reference>
<proteinExistence type="predicted"/>
<feature type="active site" evidence="4">
    <location>
        <position position="15"/>
    </location>
</feature>
<evidence type="ECO:0000313" key="7">
    <source>
        <dbReference type="Proteomes" id="UP000290759"/>
    </source>
</evidence>
<dbReference type="PROSITE" id="PS50122">
    <property type="entry name" value="CHEB"/>
    <property type="match status" value="1"/>
</dbReference>
<evidence type="ECO:0000256" key="4">
    <source>
        <dbReference type="PROSITE-ProRule" id="PRU00050"/>
    </source>
</evidence>
<dbReference type="OrthoDB" id="9791760at2"/>
<gene>
    <name evidence="6" type="ORF">D3273_26450</name>
</gene>
<dbReference type="EMBL" id="QYBB01000084">
    <property type="protein sequence ID" value="RYC28966.1"/>
    <property type="molecule type" value="Genomic_DNA"/>
</dbReference>
<dbReference type="GO" id="GO:0008984">
    <property type="term" value="F:protein-glutamate methylesterase activity"/>
    <property type="evidence" value="ECO:0007669"/>
    <property type="project" value="UniProtKB-EC"/>
</dbReference>
<comment type="catalytic activity">
    <reaction evidence="3">
        <text>[protein]-L-glutamate 5-O-methyl ester + H2O = L-glutamyl-[protein] + methanol + H(+)</text>
        <dbReference type="Rhea" id="RHEA:23236"/>
        <dbReference type="Rhea" id="RHEA-COMP:10208"/>
        <dbReference type="Rhea" id="RHEA-COMP:10311"/>
        <dbReference type="ChEBI" id="CHEBI:15377"/>
        <dbReference type="ChEBI" id="CHEBI:15378"/>
        <dbReference type="ChEBI" id="CHEBI:17790"/>
        <dbReference type="ChEBI" id="CHEBI:29973"/>
        <dbReference type="ChEBI" id="CHEBI:82795"/>
        <dbReference type="EC" id="3.1.1.61"/>
    </reaction>
</comment>
<comment type="caution">
    <text evidence="6">The sequence shown here is derived from an EMBL/GenBank/DDBJ whole genome shotgun (WGS) entry which is preliminary data.</text>
</comment>
<dbReference type="PANTHER" id="PTHR42872:SF6">
    <property type="entry name" value="PROTEIN-GLUTAMATE METHYLESTERASE_PROTEIN-GLUTAMINE GLUTAMINASE"/>
    <property type="match status" value="1"/>
</dbReference>